<reference evidence="3 4" key="1">
    <citation type="submission" date="2019-03" db="EMBL/GenBank/DDBJ databases">
        <title>Single cell metagenomics reveals metabolic interactions within the superorganism composed of flagellate Streblomastix strix and complex community of Bacteroidetes bacteria on its surface.</title>
        <authorList>
            <person name="Treitli S.C."/>
            <person name="Kolisko M."/>
            <person name="Husnik F."/>
            <person name="Keeling P."/>
            <person name="Hampl V."/>
        </authorList>
    </citation>
    <scope>NUCLEOTIDE SEQUENCE [LARGE SCALE GENOMIC DNA]</scope>
    <source>
        <strain evidence="3">ST1C</strain>
    </source>
</reference>
<gene>
    <name evidence="3" type="ORF">EZS28_051578</name>
</gene>
<feature type="non-terminal residue" evidence="3">
    <location>
        <position position="323"/>
    </location>
</feature>
<feature type="compositionally biased region" description="Basic and acidic residues" evidence="2">
    <location>
        <begin position="78"/>
        <end position="92"/>
    </location>
</feature>
<sequence length="323" mass="37300">LFISANLCLNLLTSDDRYSFYTLSYLSEVSLISIGTSSMNEELRQRLAEMERKEKERQNLIDEKLRIDRQNEMDIEIRRQRDGTNQNEKESELNLQSQNLVQTPVLSTLGAGKRGAQARVLPRRTDSIDLGGTQFDQIYKERVREIRLKQVDGQESNITSDASGDERNNEKDAENRETESQATQSTFERDEEQKSYSDSQSYISEMKSEIELVTQDEITESSQKKQKHKQKHAEVDIEEIKAKLLENYLPKDTHQAQIQALEYQYKIEQQMRKDAETRETRLAAEKEILLKRIINDETKMKGLDGAAAAVSATLASSDNRFYE</sequence>
<dbReference type="EMBL" id="SNRW01039121">
    <property type="protein sequence ID" value="KAA6352895.1"/>
    <property type="molecule type" value="Genomic_DNA"/>
</dbReference>
<comment type="caution">
    <text evidence="3">The sequence shown here is derived from an EMBL/GenBank/DDBJ whole genome shotgun (WGS) entry which is preliminary data.</text>
</comment>
<proteinExistence type="predicted"/>
<feature type="region of interest" description="Disordered" evidence="2">
    <location>
        <begin position="78"/>
        <end position="99"/>
    </location>
</feature>
<evidence type="ECO:0000256" key="1">
    <source>
        <dbReference type="SAM" id="Coils"/>
    </source>
</evidence>
<accession>A0A5J4T6A2</accession>
<feature type="non-terminal residue" evidence="3">
    <location>
        <position position="1"/>
    </location>
</feature>
<protein>
    <submittedName>
        <fullName evidence="3">Uncharacterized protein</fullName>
    </submittedName>
</protein>
<feature type="compositionally biased region" description="Basic and acidic residues" evidence="2">
    <location>
        <begin position="164"/>
        <end position="179"/>
    </location>
</feature>
<feature type="compositionally biased region" description="Polar residues" evidence="2">
    <location>
        <begin position="153"/>
        <end position="162"/>
    </location>
</feature>
<name>A0A5J4T6A2_9EUKA</name>
<evidence type="ECO:0000256" key="2">
    <source>
        <dbReference type="SAM" id="MobiDB-lite"/>
    </source>
</evidence>
<evidence type="ECO:0000313" key="4">
    <source>
        <dbReference type="Proteomes" id="UP000324800"/>
    </source>
</evidence>
<feature type="region of interest" description="Disordered" evidence="2">
    <location>
        <begin position="150"/>
        <end position="200"/>
    </location>
</feature>
<dbReference type="AlphaFoldDB" id="A0A5J4T6A2"/>
<evidence type="ECO:0000313" key="3">
    <source>
        <dbReference type="EMBL" id="KAA6352895.1"/>
    </source>
</evidence>
<dbReference type="Proteomes" id="UP000324800">
    <property type="component" value="Unassembled WGS sequence"/>
</dbReference>
<keyword evidence="1" id="KW-0175">Coiled coil</keyword>
<organism evidence="3 4">
    <name type="scientific">Streblomastix strix</name>
    <dbReference type="NCBI Taxonomy" id="222440"/>
    <lineage>
        <taxon>Eukaryota</taxon>
        <taxon>Metamonada</taxon>
        <taxon>Preaxostyla</taxon>
        <taxon>Oxymonadida</taxon>
        <taxon>Streblomastigidae</taxon>
        <taxon>Streblomastix</taxon>
    </lineage>
</organism>
<feature type="coiled-coil region" evidence="1">
    <location>
        <begin position="40"/>
        <end position="70"/>
    </location>
</feature>